<evidence type="ECO:0000256" key="5">
    <source>
        <dbReference type="SAM" id="MobiDB-lite"/>
    </source>
</evidence>
<keyword evidence="1 4" id="KW-0378">Hydrolase</keyword>
<name>A0ABZ1NW85_STRVL</name>
<evidence type="ECO:0000313" key="8">
    <source>
        <dbReference type="Proteomes" id="UP001341259"/>
    </source>
</evidence>
<dbReference type="InterPro" id="IPR016035">
    <property type="entry name" value="Acyl_Trfase/lysoPLipase"/>
</dbReference>
<feature type="short sequence motif" description="DGA/G" evidence="4">
    <location>
        <begin position="256"/>
        <end position="258"/>
    </location>
</feature>
<dbReference type="Gene3D" id="3.40.1090.10">
    <property type="entry name" value="Cytosolic phospholipase A2 catalytic domain"/>
    <property type="match status" value="2"/>
</dbReference>
<reference evidence="7 8" key="1">
    <citation type="submission" date="2022-10" db="EMBL/GenBank/DDBJ databases">
        <title>The complete genomes of actinobacterial strains from the NBC collection.</title>
        <authorList>
            <person name="Joergensen T.S."/>
            <person name="Alvarez Arevalo M."/>
            <person name="Sterndorff E.B."/>
            <person name="Faurdal D."/>
            <person name="Vuksanovic O."/>
            <person name="Mourched A.-S."/>
            <person name="Charusanti P."/>
            <person name="Shaw S."/>
            <person name="Blin K."/>
            <person name="Weber T."/>
        </authorList>
    </citation>
    <scope>NUCLEOTIDE SEQUENCE [LARGE SCALE GENOMIC DNA]</scope>
    <source>
        <strain evidence="7 8">NBC_00456</strain>
    </source>
</reference>
<feature type="domain" description="PNPLA" evidence="6">
    <location>
        <begin position="57"/>
        <end position="271"/>
    </location>
</feature>
<evidence type="ECO:0000256" key="4">
    <source>
        <dbReference type="PROSITE-ProRule" id="PRU01161"/>
    </source>
</evidence>
<dbReference type="EMBL" id="CP107906">
    <property type="protein sequence ID" value="WUG95791.1"/>
    <property type="molecule type" value="Genomic_DNA"/>
</dbReference>
<feature type="active site" description="Proton acceptor" evidence="4">
    <location>
        <position position="256"/>
    </location>
</feature>
<accession>A0ABZ1NW85</accession>
<sequence length="378" mass="40157">MTGSAGFTDLGRKALEVARRPGNPRQDPGTPHQDPSPGPVGRSRAPTTPHTSVRIGLVLAGGGAKGAYELGVLDYMAERGARVSAIAGTSIGALNGAVLASGESFFHGVERLATFWERFSVRMGVAPSEARGLPLDEAGVAMEGTARQIRRLGPRLRALKQRTALLEELIDEAVDAERIRAGLPLWVTAYPLTGHHAVPERLRHLGDVARWMGGARATIIRLNDLAAPQVREAVLASAALPFVFPTRVIDGCAYLDGGLGRGDRTPVRAFASEEHCDILVVLHLHPDARVAPGAATGLVRVDIRPSLPVVPPGPLGPLTGLMNFSPDRVAALRALGYRDATERFDETERLLGRRGSLDEAESAMLSALQRLRGASPTP</sequence>
<keyword evidence="2 4" id="KW-0442">Lipid degradation</keyword>
<keyword evidence="8" id="KW-1185">Reference proteome</keyword>
<dbReference type="Proteomes" id="UP001341259">
    <property type="component" value="Chromosome"/>
</dbReference>
<feature type="region of interest" description="Disordered" evidence="5">
    <location>
        <begin position="1"/>
        <end position="49"/>
    </location>
</feature>
<organism evidence="7 8">
    <name type="scientific">Streptomyces violaceus</name>
    <name type="common">Streptomyces venezuelae</name>
    <dbReference type="NCBI Taxonomy" id="1936"/>
    <lineage>
        <taxon>Bacteria</taxon>
        <taxon>Bacillati</taxon>
        <taxon>Actinomycetota</taxon>
        <taxon>Actinomycetes</taxon>
        <taxon>Kitasatosporales</taxon>
        <taxon>Streptomycetaceae</taxon>
        <taxon>Streptomyces</taxon>
    </lineage>
</organism>
<dbReference type="RefSeq" id="WP_328341440.1">
    <property type="nucleotide sequence ID" value="NZ_CP107906.1"/>
</dbReference>
<protein>
    <submittedName>
        <fullName evidence="7">Patatin-like phospholipase family protein</fullName>
    </submittedName>
</protein>
<gene>
    <name evidence="7" type="ORF">OHB29_23770</name>
</gene>
<feature type="active site" description="Nucleophile" evidence="4">
    <location>
        <position position="90"/>
    </location>
</feature>
<feature type="compositionally biased region" description="Basic and acidic residues" evidence="5">
    <location>
        <begin position="10"/>
        <end position="19"/>
    </location>
</feature>
<evidence type="ECO:0000256" key="1">
    <source>
        <dbReference type="ARBA" id="ARBA00022801"/>
    </source>
</evidence>
<dbReference type="PROSITE" id="PS51635">
    <property type="entry name" value="PNPLA"/>
    <property type="match status" value="1"/>
</dbReference>
<dbReference type="PANTHER" id="PTHR14226">
    <property type="entry name" value="NEUROPATHY TARGET ESTERASE/SWISS CHEESE D.MELANOGASTER"/>
    <property type="match status" value="1"/>
</dbReference>
<keyword evidence="3 4" id="KW-0443">Lipid metabolism</keyword>
<evidence type="ECO:0000256" key="3">
    <source>
        <dbReference type="ARBA" id="ARBA00023098"/>
    </source>
</evidence>
<feature type="short sequence motif" description="GXSXG" evidence="4">
    <location>
        <begin position="88"/>
        <end position="92"/>
    </location>
</feature>
<dbReference type="Pfam" id="PF01734">
    <property type="entry name" value="Patatin"/>
    <property type="match status" value="1"/>
</dbReference>
<dbReference type="PANTHER" id="PTHR14226:SF57">
    <property type="entry name" value="BLR7027 PROTEIN"/>
    <property type="match status" value="1"/>
</dbReference>
<proteinExistence type="predicted"/>
<feature type="short sequence motif" description="GXGXXG" evidence="4">
    <location>
        <begin position="61"/>
        <end position="66"/>
    </location>
</feature>
<evidence type="ECO:0000259" key="6">
    <source>
        <dbReference type="PROSITE" id="PS51635"/>
    </source>
</evidence>
<evidence type="ECO:0000313" key="7">
    <source>
        <dbReference type="EMBL" id="WUG95791.1"/>
    </source>
</evidence>
<dbReference type="InterPro" id="IPR002641">
    <property type="entry name" value="PNPLA_dom"/>
</dbReference>
<evidence type="ECO:0000256" key="2">
    <source>
        <dbReference type="ARBA" id="ARBA00022963"/>
    </source>
</evidence>
<dbReference type="SUPFAM" id="SSF52151">
    <property type="entry name" value="FabD/lysophospholipase-like"/>
    <property type="match status" value="1"/>
</dbReference>
<dbReference type="InterPro" id="IPR050301">
    <property type="entry name" value="NTE"/>
</dbReference>